<dbReference type="PANTHER" id="PTHR11202:SF22">
    <property type="entry name" value="PROTEIN ENABLED"/>
    <property type="match status" value="1"/>
</dbReference>
<dbReference type="InterPro" id="IPR001810">
    <property type="entry name" value="F-box_dom"/>
</dbReference>
<evidence type="ECO:0000256" key="1">
    <source>
        <dbReference type="SAM" id="MobiDB-lite"/>
    </source>
</evidence>
<feature type="region of interest" description="Disordered" evidence="1">
    <location>
        <begin position="397"/>
        <end position="432"/>
    </location>
</feature>
<evidence type="ECO:0000313" key="4">
    <source>
        <dbReference type="Proteomes" id="UP001165080"/>
    </source>
</evidence>
<dbReference type="AlphaFoldDB" id="A0A9W6BPJ3"/>
<feature type="compositionally biased region" description="Gly residues" evidence="1">
    <location>
        <begin position="797"/>
        <end position="814"/>
    </location>
</feature>
<feature type="compositionally biased region" description="Polar residues" evidence="1">
    <location>
        <begin position="705"/>
        <end position="715"/>
    </location>
</feature>
<feature type="compositionally biased region" description="Gly residues" evidence="1">
    <location>
        <begin position="677"/>
        <end position="689"/>
    </location>
</feature>
<dbReference type="SUPFAM" id="SSF81383">
    <property type="entry name" value="F-box domain"/>
    <property type="match status" value="1"/>
</dbReference>
<feature type="region of interest" description="Disordered" evidence="1">
    <location>
        <begin position="510"/>
        <end position="541"/>
    </location>
</feature>
<feature type="compositionally biased region" description="Low complexity" evidence="1">
    <location>
        <begin position="407"/>
        <end position="422"/>
    </location>
</feature>
<feature type="region of interest" description="Disordered" evidence="1">
    <location>
        <begin position="677"/>
        <end position="715"/>
    </location>
</feature>
<dbReference type="Proteomes" id="UP001165080">
    <property type="component" value="Unassembled WGS sequence"/>
</dbReference>
<feature type="region of interest" description="Disordered" evidence="1">
    <location>
        <begin position="162"/>
        <end position="208"/>
    </location>
</feature>
<organism evidence="3 4">
    <name type="scientific">Pleodorina starrii</name>
    <dbReference type="NCBI Taxonomy" id="330485"/>
    <lineage>
        <taxon>Eukaryota</taxon>
        <taxon>Viridiplantae</taxon>
        <taxon>Chlorophyta</taxon>
        <taxon>core chlorophytes</taxon>
        <taxon>Chlorophyceae</taxon>
        <taxon>CS clade</taxon>
        <taxon>Chlamydomonadales</taxon>
        <taxon>Volvocaceae</taxon>
        <taxon>Pleodorina</taxon>
    </lineage>
</organism>
<proteinExistence type="predicted"/>
<feature type="region of interest" description="Disordered" evidence="1">
    <location>
        <begin position="75"/>
        <end position="110"/>
    </location>
</feature>
<dbReference type="InterPro" id="IPR036047">
    <property type="entry name" value="F-box-like_dom_sf"/>
</dbReference>
<evidence type="ECO:0000313" key="3">
    <source>
        <dbReference type="EMBL" id="GLC55907.1"/>
    </source>
</evidence>
<feature type="compositionally biased region" description="Low complexity" evidence="1">
    <location>
        <begin position="827"/>
        <end position="843"/>
    </location>
</feature>
<protein>
    <recommendedName>
        <fullName evidence="2">F-box domain-containing protein</fullName>
    </recommendedName>
</protein>
<dbReference type="PANTHER" id="PTHR11202">
    <property type="entry name" value="SPROUTY-RELATED, EVH1 DOMAIN-CONTAINING PROTEIN FAMILY MEMBER"/>
    <property type="match status" value="1"/>
</dbReference>
<feature type="compositionally biased region" description="Low complexity" evidence="1">
    <location>
        <begin position="690"/>
        <end position="704"/>
    </location>
</feature>
<reference evidence="3 4" key="1">
    <citation type="journal article" date="2023" name="Commun. Biol.">
        <title>Reorganization of the ancestral sex-determining regions during the evolution of trioecy in Pleodorina starrii.</title>
        <authorList>
            <person name="Takahashi K."/>
            <person name="Suzuki S."/>
            <person name="Kawai-Toyooka H."/>
            <person name="Yamamoto K."/>
            <person name="Hamaji T."/>
            <person name="Ootsuki R."/>
            <person name="Yamaguchi H."/>
            <person name="Kawachi M."/>
            <person name="Higashiyama T."/>
            <person name="Nozaki H."/>
        </authorList>
    </citation>
    <scope>NUCLEOTIDE SEQUENCE [LARGE SCALE GENOMIC DNA]</scope>
    <source>
        <strain evidence="3 4">NIES-4479</strain>
    </source>
</reference>
<keyword evidence="4" id="KW-1185">Reference proteome</keyword>
<feature type="compositionally biased region" description="Gly residues" evidence="1">
    <location>
        <begin position="510"/>
        <end position="530"/>
    </location>
</feature>
<feature type="domain" description="F-box" evidence="2">
    <location>
        <begin position="119"/>
        <end position="154"/>
    </location>
</feature>
<gene>
    <name evidence="3" type="primary">PLEST002855</name>
    <name evidence="3" type="ORF">PLESTB_001042800</name>
</gene>
<evidence type="ECO:0000259" key="2">
    <source>
        <dbReference type="Pfam" id="PF12937"/>
    </source>
</evidence>
<dbReference type="InterPro" id="IPR036322">
    <property type="entry name" value="WD40_repeat_dom_sf"/>
</dbReference>
<feature type="compositionally biased region" description="Pro residues" evidence="1">
    <location>
        <begin position="78"/>
        <end position="88"/>
    </location>
</feature>
<name>A0A9W6BPJ3_9CHLO</name>
<sequence>MATPLSPRAPRTPACASHMPEQQTTYLENQCVPQASWTASRLPERLRESAGTDFHSRRCHLSTAKITAMAQDATFAAPPEPPASPKTVPPAEKLRGSGSNAEPRPTLPSGILSSSTAIVYHLFRNIGDPFELARAAAVSRLWRDVASVPSLWAALLDQEHRAASAPPPSAPSAAGPEPDDRTHVARDVAQQQQQQQQRDRDAEGLQQQRRPAQLLPRDLLQPPCDVLDSPASQLGRWLGIRRLVPEAGRLSGVRGAWAAYVPVTNRLVVLDQEEQQVAFVDLESGAAGPSDGGGHGGRAGGVAAGGCASGGGAAAGNDKQENEDAGFARQRLVPLVAAKAPRTDASAAAVVAAPAVVHVRVPELAPEPQSEAQGGGDGDGGGAAVVAVLDGAAAAAAPEGPLPDVPQAGQQEQQEQEQQQAEEGSEEVRPEDRHKLQVVAACGGGMVATGHLDGRVLVWDSARASLAYTLPPLEGCGRGPVLALAADERLLAVTYRREVLVWELPAGLQGGESGGRGRGGGKGGGDGGADGGERARSASSSAAVLSSSAPCVEGRCEGGGGGGAACRAGAESRPILAALIKPTLGTAIRSMALSARHGVLAMRSWDGVELREARGGRWLHSLPDRRNTALLAAGDVLFIASSSPSFLGNSFLEFQIEVAAVDLAAVVAAAAAAADGGGGGGGGGGGDQGGAAAAGAAPDQAAVGSSTANGARQNGPAQAPLVVRAVSPPQRHKLRGPPLLEFKWDQPMQLCLTGGMLLLRCLQFPLAPGQLAWPGMFAFRMGDLVSGLALGQRKDGGGGGGGADGGDGGGGADGGVSPAPPPPPGLAAPAQGRAAAPAPALDRQPAERELPPAAAPGLAAGDGAAAAAAAAIGDGGAAARDAAAAAAAAPPPVVLCRTVQPEVLCGDGGFATEWSGGAGTAGGTAGGGTAAGMGVLRRSSAASVQLLAARRHLVILSESYEAWAMSVPYCAPRRA</sequence>
<dbReference type="SUPFAM" id="SSF50978">
    <property type="entry name" value="WD40 repeat-like"/>
    <property type="match status" value="1"/>
</dbReference>
<accession>A0A9W6BPJ3</accession>
<feature type="compositionally biased region" description="Low complexity" evidence="1">
    <location>
        <begin position="187"/>
        <end position="196"/>
    </location>
</feature>
<dbReference type="Pfam" id="PF12937">
    <property type="entry name" value="F-box-like"/>
    <property type="match status" value="1"/>
</dbReference>
<comment type="caution">
    <text evidence="3">The sequence shown here is derived from an EMBL/GenBank/DDBJ whole genome shotgun (WGS) entry which is preliminary data.</text>
</comment>
<feature type="region of interest" description="Disordered" evidence="1">
    <location>
        <begin position="1"/>
        <end position="20"/>
    </location>
</feature>
<dbReference type="EMBL" id="BRXU01000014">
    <property type="protein sequence ID" value="GLC55907.1"/>
    <property type="molecule type" value="Genomic_DNA"/>
</dbReference>
<feature type="region of interest" description="Disordered" evidence="1">
    <location>
        <begin position="794"/>
        <end position="846"/>
    </location>
</feature>